<dbReference type="PANTHER" id="PTHR36933:SF1">
    <property type="entry name" value="SLL0788 PROTEIN"/>
    <property type="match status" value="1"/>
</dbReference>
<dbReference type="InterPro" id="IPR005183">
    <property type="entry name" value="DUF305_CopM-like"/>
</dbReference>
<dbReference type="PROSITE" id="PS51257">
    <property type="entry name" value="PROKAR_LIPOPROTEIN"/>
    <property type="match status" value="1"/>
</dbReference>
<dbReference type="InterPro" id="IPR012347">
    <property type="entry name" value="Ferritin-like"/>
</dbReference>
<evidence type="ECO:0000313" key="3">
    <source>
        <dbReference type="Proteomes" id="UP000295075"/>
    </source>
</evidence>
<proteinExistence type="predicted"/>
<sequence>MKYLVLALVAGVLGGCGSAPQPPTPAASVASIASGFNPTDAAWLGLMIPMNEQFLRIVGYAPTNSKDPAVRRLAAELTVGHQAELKQLIALRDRAGLPTTNAHAGHNMPGMMTEEEVLALQKLRGPAFDKVLRAEVKDHLTQSALISRSAKAAGQEPTVKTLATTIEKNRTAQAARLA</sequence>
<dbReference type="PANTHER" id="PTHR36933">
    <property type="entry name" value="SLL0788 PROTEIN"/>
    <property type="match status" value="1"/>
</dbReference>
<feature type="domain" description="DUF305" evidence="1">
    <location>
        <begin position="40"/>
        <end position="177"/>
    </location>
</feature>
<dbReference type="AlphaFoldDB" id="A0A4V2XQ42"/>
<dbReference type="RefSeq" id="WP_132410982.1">
    <property type="nucleotide sequence ID" value="NZ_SMKA01000141.1"/>
</dbReference>
<protein>
    <submittedName>
        <fullName evidence="2">DUF305 domain-containing protein</fullName>
    </submittedName>
</protein>
<reference evidence="2 3" key="1">
    <citation type="submission" date="2019-03" db="EMBL/GenBank/DDBJ databases">
        <title>Draft genome sequences of novel Actinobacteria.</title>
        <authorList>
            <person name="Sahin N."/>
            <person name="Ay H."/>
            <person name="Saygin H."/>
        </authorList>
    </citation>
    <scope>NUCLEOTIDE SEQUENCE [LARGE SCALE GENOMIC DNA]</scope>
    <source>
        <strain evidence="2 3">JCM 30547</strain>
    </source>
</reference>
<name>A0A4V2XQ42_9ACTN</name>
<accession>A0A4V2XQ42</accession>
<evidence type="ECO:0000313" key="2">
    <source>
        <dbReference type="EMBL" id="TDC24465.1"/>
    </source>
</evidence>
<dbReference type="Gene3D" id="1.20.1260.10">
    <property type="match status" value="1"/>
</dbReference>
<dbReference type="Pfam" id="PF03713">
    <property type="entry name" value="DUF305"/>
    <property type="match status" value="1"/>
</dbReference>
<dbReference type="OrthoDB" id="26872at2"/>
<organism evidence="2 3">
    <name type="scientific">Kribbella albertanoniae</name>
    <dbReference type="NCBI Taxonomy" id="1266829"/>
    <lineage>
        <taxon>Bacteria</taxon>
        <taxon>Bacillati</taxon>
        <taxon>Actinomycetota</taxon>
        <taxon>Actinomycetes</taxon>
        <taxon>Propionibacteriales</taxon>
        <taxon>Kribbellaceae</taxon>
        <taxon>Kribbella</taxon>
    </lineage>
</organism>
<evidence type="ECO:0000259" key="1">
    <source>
        <dbReference type="Pfam" id="PF03713"/>
    </source>
</evidence>
<comment type="caution">
    <text evidence="2">The sequence shown here is derived from an EMBL/GenBank/DDBJ whole genome shotgun (WGS) entry which is preliminary data.</text>
</comment>
<dbReference type="Proteomes" id="UP000295075">
    <property type="component" value="Unassembled WGS sequence"/>
</dbReference>
<dbReference type="EMBL" id="SMKA01000141">
    <property type="protein sequence ID" value="TDC24465.1"/>
    <property type="molecule type" value="Genomic_DNA"/>
</dbReference>
<keyword evidence="3" id="KW-1185">Reference proteome</keyword>
<gene>
    <name evidence="2" type="ORF">E1261_26215</name>
</gene>